<dbReference type="PANTHER" id="PTHR15668:SF4">
    <property type="entry name" value="COILED-COIL DOMAIN-CONTAINING PROTEIN 22"/>
    <property type="match status" value="1"/>
</dbReference>
<feature type="region of interest" description="Disordered" evidence="4">
    <location>
        <begin position="177"/>
        <end position="198"/>
    </location>
</feature>
<evidence type="ECO:0000256" key="1">
    <source>
        <dbReference type="ARBA" id="ARBA00006438"/>
    </source>
</evidence>
<feature type="domain" description="CCDC22 coiled-coil" evidence="5">
    <location>
        <begin position="203"/>
        <end position="472"/>
    </location>
</feature>
<feature type="domain" description="CCDC22 N-terminal" evidence="6">
    <location>
        <begin position="5"/>
        <end position="94"/>
    </location>
</feature>
<feature type="coiled-coil region" evidence="3">
    <location>
        <begin position="212"/>
        <end position="260"/>
    </location>
</feature>
<reference evidence="7" key="1">
    <citation type="submission" date="2021-09" db="EMBL/GenBank/DDBJ databases">
        <authorList>
            <person name="Martin H S."/>
        </authorList>
    </citation>
    <scope>NUCLEOTIDE SEQUENCE</scope>
</reference>
<evidence type="ECO:0000259" key="5">
    <source>
        <dbReference type="Pfam" id="PF05667"/>
    </source>
</evidence>
<dbReference type="GO" id="GO:2000060">
    <property type="term" value="P:positive regulation of ubiquitin-dependent protein catabolic process"/>
    <property type="evidence" value="ECO:0007669"/>
    <property type="project" value="TreeGrafter"/>
</dbReference>
<keyword evidence="8" id="KW-1185">Reference proteome</keyword>
<evidence type="ECO:0000256" key="2">
    <source>
        <dbReference type="ARBA" id="ARBA00017553"/>
    </source>
</evidence>
<dbReference type="InterPro" id="IPR008530">
    <property type="entry name" value="CCDC22"/>
</dbReference>
<organism evidence="7 8">
    <name type="scientific">Danaus chrysippus</name>
    <name type="common">African queen</name>
    <dbReference type="NCBI Taxonomy" id="151541"/>
    <lineage>
        <taxon>Eukaryota</taxon>
        <taxon>Metazoa</taxon>
        <taxon>Ecdysozoa</taxon>
        <taxon>Arthropoda</taxon>
        <taxon>Hexapoda</taxon>
        <taxon>Insecta</taxon>
        <taxon>Pterygota</taxon>
        <taxon>Neoptera</taxon>
        <taxon>Endopterygota</taxon>
        <taxon>Lepidoptera</taxon>
        <taxon>Glossata</taxon>
        <taxon>Ditrysia</taxon>
        <taxon>Papilionoidea</taxon>
        <taxon>Nymphalidae</taxon>
        <taxon>Danainae</taxon>
        <taxon>Danaini</taxon>
        <taxon>Danaina</taxon>
        <taxon>Danaus</taxon>
        <taxon>Anosia</taxon>
    </lineage>
</organism>
<dbReference type="Proteomes" id="UP000789524">
    <property type="component" value="Unassembled WGS sequence"/>
</dbReference>
<feature type="coiled-coil region" evidence="3">
    <location>
        <begin position="328"/>
        <end position="406"/>
    </location>
</feature>
<feature type="compositionally biased region" description="Polar residues" evidence="4">
    <location>
        <begin position="177"/>
        <end position="197"/>
    </location>
</feature>
<evidence type="ECO:0000313" key="8">
    <source>
        <dbReference type="Proteomes" id="UP000789524"/>
    </source>
</evidence>
<evidence type="ECO:0000313" key="7">
    <source>
        <dbReference type="EMBL" id="CAG9563635.1"/>
    </source>
</evidence>
<dbReference type="PANTHER" id="PTHR15668">
    <property type="entry name" value="JM1 PROTEIN"/>
    <property type="match status" value="1"/>
</dbReference>
<accession>A0A8J2W1F2</accession>
<proteinExistence type="inferred from homology"/>
<evidence type="ECO:0000256" key="3">
    <source>
        <dbReference type="SAM" id="Coils"/>
    </source>
</evidence>
<comment type="similarity">
    <text evidence="1">Belongs to the CCDC22 family.</text>
</comment>
<dbReference type="Pfam" id="PF21674">
    <property type="entry name" value="CCDC22_N"/>
    <property type="match status" value="1"/>
</dbReference>
<dbReference type="InterPro" id="IPR048349">
    <property type="entry name" value="CCDC22_N"/>
</dbReference>
<dbReference type="AlphaFoldDB" id="A0A8J2W1F2"/>
<gene>
    <name evidence="7" type="ORF">DCHRY22_LOCUS4745</name>
</gene>
<dbReference type="InterPro" id="IPR048348">
    <property type="entry name" value="CCDC22_CC"/>
</dbReference>
<protein>
    <recommendedName>
        <fullName evidence="2">Coiled-coil domain-containing protein 22 homolog</fullName>
    </recommendedName>
</protein>
<keyword evidence="3" id="KW-0175">Coiled coil</keyword>
<evidence type="ECO:0000259" key="6">
    <source>
        <dbReference type="Pfam" id="PF21674"/>
    </source>
</evidence>
<dbReference type="Pfam" id="PF05667">
    <property type="entry name" value="CCDC22_CC"/>
    <property type="match status" value="1"/>
</dbReference>
<dbReference type="GO" id="GO:0097602">
    <property type="term" value="F:cullin family protein binding"/>
    <property type="evidence" value="ECO:0007669"/>
    <property type="project" value="TreeGrafter"/>
</dbReference>
<dbReference type="EMBL" id="CAKASE010000049">
    <property type="protein sequence ID" value="CAG9563635.1"/>
    <property type="molecule type" value="Genomic_DNA"/>
</dbReference>
<name>A0A8J2W1F2_9NEOP</name>
<dbReference type="OrthoDB" id="10266736at2759"/>
<sequence>MLSRDINEDIKNICDLPVEIIVESAAKCINTINSSLKAPSRLPPGVSQRIEVAAQMATICKDLGYQNDVGYQTFLYHNETELRQVFMFLIEKLPSEDTKPAAEIKPKDQKHRLLQNISNKISEDLTAIWIPPCCKPTNRSILGDFIYKQARSEINTCPEDILEKLIKIQQMKENIKTDGTSVSQSPMRMSHSTSTSEIPLCDEKSYELDKSLKELKETAVMLRQKYEALTKERSDMDSELTQVQNNCARYEADLKNIQNILISAGVTDLDTMDDGGNIMEKVHQNITRLHHDSEDLTSRNLALTMEINKLRNSKKLKESDRSKCRTILINLKETAKAIKEECEKKEELRNQLKTKYERLKGGNKRHIYTKRILEIIGNVDKQNAEIKKILDDTRQLQKEINTVEGQLDRCFSIADETLFKDAKRDDQAKKAYKLLALLHSECNTIVSLVNETGVLSREIIDLEDNIKAEKSKRTEDILQKIHLDLSKLQKET</sequence>
<evidence type="ECO:0000256" key="4">
    <source>
        <dbReference type="SAM" id="MobiDB-lite"/>
    </source>
</evidence>
<comment type="caution">
    <text evidence="7">The sequence shown here is derived from an EMBL/GenBank/DDBJ whole genome shotgun (WGS) entry which is preliminary data.</text>
</comment>